<evidence type="ECO:0000313" key="2">
    <source>
        <dbReference type="Proteomes" id="UP001597468"/>
    </source>
</evidence>
<dbReference type="EMBL" id="JBHULT010000010">
    <property type="protein sequence ID" value="MFD2518611.1"/>
    <property type="molecule type" value="Genomic_DNA"/>
</dbReference>
<keyword evidence="2" id="KW-1185">Reference proteome</keyword>
<dbReference type="RefSeq" id="WP_380753029.1">
    <property type="nucleotide sequence ID" value="NZ_JBHULT010000010.1"/>
</dbReference>
<proteinExistence type="predicted"/>
<sequence>MKEVDKKEVISSQSAEFIQQAEEGKFLKLVSDTFIIKTADGTQGYAIRHLNMKDMLLIDTTGKGAKDAVKHLVEEGYKIKGIIVTHKDALRNSYDSLKTISEDAGGAPIFSHPVNNTDSSFEVKDINSKNKVFEHFSVTVDDFPSASGESAVVHSEINEGMVFAGNSAQGAPYDQEGDELIRPDIGSENKNLSLAESWRTYIKDFMYFFPYKGKPKFNIPEGSSTDIIQKLGNANSRGGQNPNL</sequence>
<evidence type="ECO:0008006" key="3">
    <source>
        <dbReference type="Google" id="ProtNLM"/>
    </source>
</evidence>
<name>A0ABW5IYR9_9FLAO</name>
<comment type="caution">
    <text evidence="1">The sequence shown here is derived from an EMBL/GenBank/DDBJ whole genome shotgun (WGS) entry which is preliminary data.</text>
</comment>
<dbReference type="Proteomes" id="UP001597468">
    <property type="component" value="Unassembled WGS sequence"/>
</dbReference>
<gene>
    <name evidence="1" type="ORF">ACFSTG_11945</name>
</gene>
<evidence type="ECO:0000313" key="1">
    <source>
        <dbReference type="EMBL" id="MFD2518611.1"/>
    </source>
</evidence>
<accession>A0ABW5IYR9</accession>
<protein>
    <recommendedName>
        <fullName evidence="3">MBL fold metallo-hydrolase</fullName>
    </recommendedName>
</protein>
<reference evidence="2" key="1">
    <citation type="journal article" date="2019" name="Int. J. Syst. Evol. Microbiol.">
        <title>The Global Catalogue of Microorganisms (GCM) 10K type strain sequencing project: providing services to taxonomists for standard genome sequencing and annotation.</title>
        <authorList>
            <consortium name="The Broad Institute Genomics Platform"/>
            <consortium name="The Broad Institute Genome Sequencing Center for Infectious Disease"/>
            <person name="Wu L."/>
            <person name="Ma J."/>
        </authorList>
    </citation>
    <scope>NUCLEOTIDE SEQUENCE [LARGE SCALE GENOMIC DNA]</scope>
    <source>
        <strain evidence="2">KCTC 42585</strain>
    </source>
</reference>
<organism evidence="1 2">
    <name type="scientific">Salinimicrobium flavum</name>
    <dbReference type="NCBI Taxonomy" id="1737065"/>
    <lineage>
        <taxon>Bacteria</taxon>
        <taxon>Pseudomonadati</taxon>
        <taxon>Bacteroidota</taxon>
        <taxon>Flavobacteriia</taxon>
        <taxon>Flavobacteriales</taxon>
        <taxon>Flavobacteriaceae</taxon>
        <taxon>Salinimicrobium</taxon>
    </lineage>
</organism>